<dbReference type="OrthoDB" id="3980807at2759"/>
<protein>
    <submittedName>
        <fullName evidence="1">Uncharacterized protein</fullName>
    </submittedName>
</protein>
<accession>A0A1E4T6E7</accession>
<dbReference type="InterPro" id="IPR035278">
    <property type="entry name" value="DUF5355"/>
</dbReference>
<gene>
    <name evidence="1" type="ORF">CANARDRAFT_5850</name>
</gene>
<sequence length="419" mass="48017">MASSKAEIPFPLHGFRAASDIPSFLMDLRRSISVDQLMNSASNLHEYIEELFKLVKVKSTGKPTNIDELLNEAKSIQMFQIISSDNTPWSQYSLPAGKSKTQWTIYDELVVATISLSHIYNVLTLETLDSNYEAGSITDSDWKRSSNLLRSSFSVLNEFKNSTSVDEYHSANAGYILHLNTILVQLIVIFKNIYITFAEIDSRFGDFEKLPDRLSAYIKILIFIYNELSVLEKLTTTEKEKRSLKIEIKSRSSDDLANVKLMKRYMEIIYCYYKSLDSYGADSVGLAIGLVKYGLLNSMDQDPIKSKLKMNFHSNRKLKEKQMFKEDVILIKQMNNLPLVFKKNLIMVINLLKTLNVKFEKINNNIKFDKVIEADNIKKNYLFSANDLPTGMQVPLTDIQRYVPSCLEQGLATPSRNYF</sequence>
<dbReference type="Pfam" id="PF17306">
    <property type="entry name" value="DUF5355"/>
    <property type="match status" value="1"/>
</dbReference>
<dbReference type="EMBL" id="KV453848">
    <property type="protein sequence ID" value="ODV87302.1"/>
    <property type="molecule type" value="Genomic_DNA"/>
</dbReference>
<keyword evidence="2" id="KW-1185">Reference proteome</keyword>
<name>A0A1E4T6E7_9ASCO</name>
<dbReference type="Proteomes" id="UP000094801">
    <property type="component" value="Unassembled WGS sequence"/>
</dbReference>
<proteinExistence type="predicted"/>
<reference evidence="2" key="1">
    <citation type="submission" date="2016-04" db="EMBL/GenBank/DDBJ databases">
        <title>Comparative genomics of biotechnologically important yeasts.</title>
        <authorList>
            <consortium name="DOE Joint Genome Institute"/>
            <person name="Riley R."/>
            <person name="Haridas S."/>
            <person name="Wolfe K.H."/>
            <person name="Lopes M.R."/>
            <person name="Hittinger C.T."/>
            <person name="Goker M."/>
            <person name="Salamov A."/>
            <person name="Wisecaver J."/>
            <person name="Long T.M."/>
            <person name="Aerts A.L."/>
            <person name="Barry K."/>
            <person name="Choi C."/>
            <person name="Clum A."/>
            <person name="Coughlan A.Y."/>
            <person name="Deshpande S."/>
            <person name="Douglass A.P."/>
            <person name="Hanson S.J."/>
            <person name="Klenk H.-P."/>
            <person name="Labutti K."/>
            <person name="Lapidus A."/>
            <person name="Lindquist E."/>
            <person name="Lipzen A."/>
            <person name="Meier-Kolthoff J.P."/>
            <person name="Ohm R.A."/>
            <person name="Otillar R.P."/>
            <person name="Pangilinan J."/>
            <person name="Peng Y."/>
            <person name="Rokas A."/>
            <person name="Rosa C.A."/>
            <person name="Scheuner C."/>
            <person name="Sibirny A.A."/>
            <person name="Slot J.C."/>
            <person name="Stielow J.B."/>
            <person name="Sun H."/>
            <person name="Kurtzman C.P."/>
            <person name="Blackwell M."/>
            <person name="Grigoriev I.V."/>
            <person name="Jeffries T.W."/>
        </authorList>
    </citation>
    <scope>NUCLEOTIDE SEQUENCE [LARGE SCALE GENOMIC DNA]</scope>
    <source>
        <strain evidence="2">NRRL YB-2248</strain>
    </source>
</reference>
<organism evidence="1 2">
    <name type="scientific">[Candida] arabinofermentans NRRL YB-2248</name>
    <dbReference type="NCBI Taxonomy" id="983967"/>
    <lineage>
        <taxon>Eukaryota</taxon>
        <taxon>Fungi</taxon>
        <taxon>Dikarya</taxon>
        <taxon>Ascomycota</taxon>
        <taxon>Saccharomycotina</taxon>
        <taxon>Pichiomycetes</taxon>
        <taxon>Pichiales</taxon>
        <taxon>Pichiaceae</taxon>
        <taxon>Ogataea</taxon>
        <taxon>Ogataea/Candida clade</taxon>
    </lineage>
</organism>
<evidence type="ECO:0000313" key="2">
    <source>
        <dbReference type="Proteomes" id="UP000094801"/>
    </source>
</evidence>
<dbReference type="AlphaFoldDB" id="A0A1E4T6E7"/>
<evidence type="ECO:0000313" key="1">
    <source>
        <dbReference type="EMBL" id="ODV87302.1"/>
    </source>
</evidence>